<evidence type="ECO:0000256" key="2">
    <source>
        <dbReference type="ARBA" id="ARBA00022448"/>
    </source>
</evidence>
<dbReference type="Pfam" id="PF00496">
    <property type="entry name" value="SBP_bac_5"/>
    <property type="match status" value="1"/>
</dbReference>
<evidence type="ECO:0000313" key="5">
    <source>
        <dbReference type="EMBL" id="AHG91258.1"/>
    </source>
</evidence>
<reference evidence="5 6" key="1">
    <citation type="journal article" date="2014" name="Genome Announc.">
        <title>Genome Sequence and Methylome of Soil Bacterium Gemmatirosa kalamazoonensis KBS708T, a Member of the Rarely Cultivated Gemmatimonadetes Phylum.</title>
        <authorList>
            <person name="Debruyn J.M."/>
            <person name="Radosevich M."/>
            <person name="Wommack K.E."/>
            <person name="Polson S.W."/>
            <person name="Hauser L.J."/>
            <person name="Fawaz M.N."/>
            <person name="Korlach J."/>
            <person name="Tsai Y.C."/>
        </authorList>
    </citation>
    <scope>NUCLEOTIDE SEQUENCE [LARGE SCALE GENOMIC DNA]</scope>
    <source>
        <strain evidence="5 6">KBS708</strain>
    </source>
</reference>
<dbReference type="GO" id="GO:0015833">
    <property type="term" value="P:peptide transport"/>
    <property type="evidence" value="ECO:0007669"/>
    <property type="project" value="TreeGrafter"/>
</dbReference>
<dbReference type="PANTHER" id="PTHR30290:SF9">
    <property type="entry name" value="OLIGOPEPTIDE-BINDING PROTEIN APPA"/>
    <property type="match status" value="1"/>
</dbReference>
<dbReference type="PIRSF" id="PIRSF002741">
    <property type="entry name" value="MppA"/>
    <property type="match status" value="1"/>
</dbReference>
<dbReference type="InterPro" id="IPR030678">
    <property type="entry name" value="Peptide/Ni-bd"/>
</dbReference>
<dbReference type="GO" id="GO:1904680">
    <property type="term" value="F:peptide transmembrane transporter activity"/>
    <property type="evidence" value="ECO:0007669"/>
    <property type="project" value="TreeGrafter"/>
</dbReference>
<dbReference type="eggNOG" id="COG0747">
    <property type="taxonomic scope" value="Bacteria"/>
</dbReference>
<dbReference type="KEGG" id="gba:J421_3721"/>
<organism evidence="5 6">
    <name type="scientific">Gemmatirosa kalamazoonensis</name>
    <dbReference type="NCBI Taxonomy" id="861299"/>
    <lineage>
        <taxon>Bacteria</taxon>
        <taxon>Pseudomonadati</taxon>
        <taxon>Gemmatimonadota</taxon>
        <taxon>Gemmatimonadia</taxon>
        <taxon>Gemmatimonadales</taxon>
        <taxon>Gemmatimonadaceae</taxon>
        <taxon>Gemmatirosa</taxon>
    </lineage>
</organism>
<dbReference type="Gene3D" id="3.90.76.10">
    <property type="entry name" value="Dipeptide-binding Protein, Domain 1"/>
    <property type="match status" value="1"/>
</dbReference>
<dbReference type="AlphaFoldDB" id="W0RP74"/>
<keyword evidence="2" id="KW-0813">Transport</keyword>
<evidence type="ECO:0000259" key="4">
    <source>
        <dbReference type="Pfam" id="PF00496"/>
    </source>
</evidence>
<keyword evidence="3" id="KW-0732">Signal</keyword>
<name>W0RP74_9BACT</name>
<dbReference type="HOGENOM" id="CLU_017028_8_6_0"/>
<evidence type="ECO:0000256" key="1">
    <source>
        <dbReference type="ARBA" id="ARBA00005695"/>
    </source>
</evidence>
<dbReference type="InParanoid" id="W0RP74"/>
<dbReference type="InterPro" id="IPR039424">
    <property type="entry name" value="SBP_5"/>
</dbReference>
<comment type="similarity">
    <text evidence="1">Belongs to the bacterial solute-binding protein 5 family.</text>
</comment>
<dbReference type="PANTHER" id="PTHR30290">
    <property type="entry name" value="PERIPLASMIC BINDING COMPONENT OF ABC TRANSPORTER"/>
    <property type="match status" value="1"/>
</dbReference>
<dbReference type="EMBL" id="CP007128">
    <property type="protein sequence ID" value="AHG91258.1"/>
    <property type="molecule type" value="Genomic_DNA"/>
</dbReference>
<feature type="domain" description="Solute-binding protein family 5" evidence="4">
    <location>
        <begin position="81"/>
        <end position="445"/>
    </location>
</feature>
<accession>W0RP74</accession>
<dbReference type="FunCoup" id="W0RP74">
    <property type="interactions" value="152"/>
</dbReference>
<keyword evidence="6" id="KW-1185">Reference proteome</keyword>
<dbReference type="GO" id="GO:0030288">
    <property type="term" value="C:outer membrane-bounded periplasmic space"/>
    <property type="evidence" value="ECO:0007669"/>
    <property type="project" value="UniProtKB-ARBA"/>
</dbReference>
<dbReference type="Gene3D" id="3.40.190.10">
    <property type="entry name" value="Periplasmic binding protein-like II"/>
    <property type="match status" value="1"/>
</dbReference>
<evidence type="ECO:0000313" key="6">
    <source>
        <dbReference type="Proteomes" id="UP000019151"/>
    </source>
</evidence>
<dbReference type="GO" id="GO:0043190">
    <property type="term" value="C:ATP-binding cassette (ABC) transporter complex"/>
    <property type="evidence" value="ECO:0007669"/>
    <property type="project" value="InterPro"/>
</dbReference>
<gene>
    <name evidence="5" type="ORF">J421_3721</name>
</gene>
<dbReference type="InterPro" id="IPR000914">
    <property type="entry name" value="SBP_5_dom"/>
</dbReference>
<dbReference type="CDD" id="cd08513">
    <property type="entry name" value="PBP2_thermophilic_Hb8_like"/>
    <property type="match status" value="1"/>
</dbReference>
<dbReference type="STRING" id="861299.J421_3721"/>
<dbReference type="Proteomes" id="UP000019151">
    <property type="component" value="Chromosome"/>
</dbReference>
<proteinExistence type="inferred from homology"/>
<sequence length="549" mass="58959">MSAAALLALAACGRDRPASGAGSGSGAGDVGGTLVIATAGDADILLPPLVASLQAAQITSQLFDRLAEIDSTMNTVGDAAFAPRLAKSWTWSGDSLSVRFALDPRARWHDGTPVRAADVKFSYEVYADPATGSPATELLQNVASVDAPDSLTAVVHFKSRRPEQFFDFVYNVYVLPQHLLGGTPHAALRTTPFARQPVGTGRFRFVRWEPNQRIEIVADTTNWRGRPKLDRVIWSFAPDPAAATAKLLSGEADLWEMLRGDAIGQVASKASLRAMPYASLDVGFLLFNVRGGMFADRALRRALAESIDREGLVRSALDTLAYVATGPAPRALDGKPHGAITHDLAAAARTLDSLGWRMGPDSVRAKSGKPLAFGLMVPTTSQVRIRLAVLLQEQLKQIGAKVTIEQLEPNAMMQRLGTHKFDAMLHAWHADPSPSTVRQSWGSAAANAPGSPNVAGYASRAFDALIDSAALAFDPAQQKQLYARAYDTLTDDAPAVWIYELRNFAGVHRRVRPAGVRADAWWAALGDWSIPAGERIARDKIGLRTASAR</sequence>
<dbReference type="Gene3D" id="3.10.105.10">
    <property type="entry name" value="Dipeptide-binding Protein, Domain 3"/>
    <property type="match status" value="1"/>
</dbReference>
<protein>
    <submittedName>
        <fullName evidence="5">ABC-type transporter, periplasmic subunit</fullName>
    </submittedName>
</protein>
<evidence type="ECO:0000256" key="3">
    <source>
        <dbReference type="ARBA" id="ARBA00022729"/>
    </source>
</evidence>
<dbReference type="SUPFAM" id="SSF53850">
    <property type="entry name" value="Periplasmic binding protein-like II"/>
    <property type="match status" value="1"/>
</dbReference>